<dbReference type="EMBL" id="ML220149">
    <property type="protein sequence ID" value="TGZ77739.1"/>
    <property type="molecule type" value="Genomic_DNA"/>
</dbReference>
<dbReference type="Proteomes" id="UP000298138">
    <property type="component" value="Unassembled WGS sequence"/>
</dbReference>
<dbReference type="OrthoDB" id="2843337at2759"/>
<dbReference type="InterPro" id="IPR002701">
    <property type="entry name" value="CM_II_prokaryot"/>
</dbReference>
<dbReference type="SMART" id="SM00830">
    <property type="entry name" value="CM_2"/>
    <property type="match status" value="1"/>
</dbReference>
<dbReference type="InterPro" id="IPR036979">
    <property type="entry name" value="CM_dom_sf"/>
</dbReference>
<evidence type="ECO:0000256" key="1">
    <source>
        <dbReference type="ARBA" id="ARBA00023235"/>
    </source>
</evidence>
<organism evidence="3 4">
    <name type="scientific">Ascodesmis nigricans</name>
    <dbReference type="NCBI Taxonomy" id="341454"/>
    <lineage>
        <taxon>Eukaryota</taxon>
        <taxon>Fungi</taxon>
        <taxon>Dikarya</taxon>
        <taxon>Ascomycota</taxon>
        <taxon>Pezizomycotina</taxon>
        <taxon>Pezizomycetes</taxon>
        <taxon>Pezizales</taxon>
        <taxon>Ascodesmidaceae</taxon>
        <taxon>Ascodesmis</taxon>
    </lineage>
</organism>
<reference evidence="3 4" key="1">
    <citation type="submission" date="2019-04" db="EMBL/GenBank/DDBJ databases">
        <title>Comparative genomics and transcriptomics to analyze fruiting body development in filamentous ascomycetes.</title>
        <authorList>
            <consortium name="DOE Joint Genome Institute"/>
            <person name="Lutkenhaus R."/>
            <person name="Traeger S."/>
            <person name="Breuer J."/>
            <person name="Kuo A."/>
            <person name="Lipzen A."/>
            <person name="Pangilinan J."/>
            <person name="Dilworth D."/>
            <person name="Sandor L."/>
            <person name="Poggeler S."/>
            <person name="Barry K."/>
            <person name="Grigoriev I.V."/>
            <person name="Nowrousian M."/>
        </authorList>
    </citation>
    <scope>NUCLEOTIDE SEQUENCE [LARGE SCALE GENOMIC DNA]</scope>
    <source>
        <strain evidence="3 4">CBS 389.68</strain>
    </source>
</reference>
<keyword evidence="4" id="KW-1185">Reference proteome</keyword>
<protein>
    <submittedName>
        <fullName evidence="3">Chorismate mutase</fullName>
    </submittedName>
</protein>
<dbReference type="InParanoid" id="A0A4S2MQT0"/>
<dbReference type="PANTHER" id="PTHR38041:SF1">
    <property type="entry name" value="CHORISMATE MUTASE"/>
    <property type="match status" value="1"/>
</dbReference>
<proteinExistence type="predicted"/>
<feature type="domain" description="Chorismate mutase" evidence="2">
    <location>
        <begin position="1"/>
        <end position="85"/>
    </location>
</feature>
<evidence type="ECO:0000313" key="3">
    <source>
        <dbReference type="EMBL" id="TGZ77739.1"/>
    </source>
</evidence>
<dbReference type="InterPro" id="IPR051331">
    <property type="entry name" value="Chorismate_mutase-related"/>
</dbReference>
<dbReference type="GO" id="GO:0004106">
    <property type="term" value="F:chorismate mutase activity"/>
    <property type="evidence" value="ECO:0007669"/>
    <property type="project" value="InterPro"/>
</dbReference>
<dbReference type="GO" id="GO:0046417">
    <property type="term" value="P:chorismate metabolic process"/>
    <property type="evidence" value="ECO:0007669"/>
    <property type="project" value="InterPro"/>
</dbReference>
<dbReference type="InterPro" id="IPR036263">
    <property type="entry name" value="Chorismate_II_sf"/>
</dbReference>
<dbReference type="Pfam" id="PF01817">
    <property type="entry name" value="CM_2"/>
    <property type="match status" value="1"/>
</dbReference>
<evidence type="ECO:0000259" key="2">
    <source>
        <dbReference type="PROSITE" id="PS51168"/>
    </source>
</evidence>
<evidence type="ECO:0000313" key="4">
    <source>
        <dbReference type="Proteomes" id="UP000298138"/>
    </source>
</evidence>
<dbReference type="Gene3D" id="1.20.59.10">
    <property type="entry name" value="Chorismate mutase"/>
    <property type="match status" value="1"/>
</dbReference>
<dbReference type="SUPFAM" id="SSF48600">
    <property type="entry name" value="Chorismate mutase II"/>
    <property type="match status" value="1"/>
</dbReference>
<gene>
    <name evidence="3" type="ORF">EX30DRAFT_310805</name>
</gene>
<dbReference type="GO" id="GO:0009697">
    <property type="term" value="P:salicylic acid biosynthetic process"/>
    <property type="evidence" value="ECO:0007669"/>
    <property type="project" value="TreeGrafter"/>
</dbReference>
<dbReference type="PROSITE" id="PS51168">
    <property type="entry name" value="CHORISMATE_MUT_2"/>
    <property type="match status" value="1"/>
</dbReference>
<dbReference type="AlphaFoldDB" id="A0A4S2MQT0"/>
<keyword evidence="1" id="KW-0413">Isomerase</keyword>
<accession>A0A4S2MQT0</accession>
<sequence length="93" mass="10939">MAEVRAEIDRLDREIVALLGQRMRYIEAAARIKPTRCAVRDEWRKNDVIDKAAAKAREVNFPERLVRDVYEVLVEGSIAHEFVKWDRRRSGEE</sequence>
<name>A0A4S2MQT0_9PEZI</name>
<dbReference type="PANTHER" id="PTHR38041">
    <property type="entry name" value="CHORISMATE MUTASE"/>
    <property type="match status" value="1"/>
</dbReference>